<evidence type="ECO:0000313" key="3">
    <source>
        <dbReference type="Proteomes" id="UP000799640"/>
    </source>
</evidence>
<sequence>MLTGNEKDKEVVINAGRSIKNMLRDLMQTSEVDAESPVWITGDLTLRIEGRHTYTIKLFHNDGEDPDDLKVRIERQNFDRKKADEQAASEKDTSRKRAHDDVDEPVSIAKRARAELLASEPGPTADAPVAPDTNGTSTAPVAWPSDDAMLAELQTLSSQIRWVEECRRVADELHDQREETWRATSALFHDDRRKDRERHEQWLQSEVSWQRNLLIQLSNDIKGIYPLVHSLKWGPSASLLPPQPPPQPQQTPHKR</sequence>
<dbReference type="AlphaFoldDB" id="A0A6G1HV87"/>
<evidence type="ECO:0000313" key="2">
    <source>
        <dbReference type="EMBL" id="KAF2399968.1"/>
    </source>
</evidence>
<protein>
    <submittedName>
        <fullName evidence="2">Uncharacterized protein</fullName>
    </submittedName>
</protein>
<proteinExistence type="predicted"/>
<keyword evidence="3" id="KW-1185">Reference proteome</keyword>
<feature type="compositionally biased region" description="Basic and acidic residues" evidence="1">
    <location>
        <begin position="76"/>
        <end position="100"/>
    </location>
</feature>
<accession>A0A6G1HV87</accession>
<feature type="region of interest" description="Disordered" evidence="1">
    <location>
        <begin position="76"/>
        <end position="142"/>
    </location>
</feature>
<gene>
    <name evidence="2" type="ORF">EJ06DRAFT_522175</name>
</gene>
<dbReference type="OrthoDB" id="3645916at2759"/>
<evidence type="ECO:0000256" key="1">
    <source>
        <dbReference type="SAM" id="MobiDB-lite"/>
    </source>
</evidence>
<organism evidence="2 3">
    <name type="scientific">Trichodelitschia bisporula</name>
    <dbReference type="NCBI Taxonomy" id="703511"/>
    <lineage>
        <taxon>Eukaryota</taxon>
        <taxon>Fungi</taxon>
        <taxon>Dikarya</taxon>
        <taxon>Ascomycota</taxon>
        <taxon>Pezizomycotina</taxon>
        <taxon>Dothideomycetes</taxon>
        <taxon>Dothideomycetes incertae sedis</taxon>
        <taxon>Phaeotrichales</taxon>
        <taxon>Phaeotrichaceae</taxon>
        <taxon>Trichodelitschia</taxon>
    </lineage>
</organism>
<feature type="region of interest" description="Disordered" evidence="1">
    <location>
        <begin position="235"/>
        <end position="255"/>
    </location>
</feature>
<reference evidence="2" key="1">
    <citation type="journal article" date="2020" name="Stud. Mycol.">
        <title>101 Dothideomycetes genomes: a test case for predicting lifestyles and emergence of pathogens.</title>
        <authorList>
            <person name="Haridas S."/>
            <person name="Albert R."/>
            <person name="Binder M."/>
            <person name="Bloem J."/>
            <person name="Labutti K."/>
            <person name="Salamov A."/>
            <person name="Andreopoulos B."/>
            <person name="Baker S."/>
            <person name="Barry K."/>
            <person name="Bills G."/>
            <person name="Bluhm B."/>
            <person name="Cannon C."/>
            <person name="Castanera R."/>
            <person name="Culley D."/>
            <person name="Daum C."/>
            <person name="Ezra D."/>
            <person name="Gonzalez J."/>
            <person name="Henrissat B."/>
            <person name="Kuo A."/>
            <person name="Liang C."/>
            <person name="Lipzen A."/>
            <person name="Lutzoni F."/>
            <person name="Magnuson J."/>
            <person name="Mondo S."/>
            <person name="Nolan M."/>
            <person name="Ohm R."/>
            <person name="Pangilinan J."/>
            <person name="Park H.-J."/>
            <person name="Ramirez L."/>
            <person name="Alfaro M."/>
            <person name="Sun H."/>
            <person name="Tritt A."/>
            <person name="Yoshinaga Y."/>
            <person name="Zwiers L.-H."/>
            <person name="Turgeon B."/>
            <person name="Goodwin S."/>
            <person name="Spatafora J."/>
            <person name="Crous P."/>
            <person name="Grigoriev I."/>
        </authorList>
    </citation>
    <scope>NUCLEOTIDE SEQUENCE</scope>
    <source>
        <strain evidence="2">CBS 262.69</strain>
    </source>
</reference>
<dbReference type="Proteomes" id="UP000799640">
    <property type="component" value="Unassembled WGS sequence"/>
</dbReference>
<name>A0A6G1HV87_9PEZI</name>
<dbReference type="EMBL" id="ML996696">
    <property type="protein sequence ID" value="KAF2399968.1"/>
    <property type="molecule type" value="Genomic_DNA"/>
</dbReference>